<feature type="compositionally biased region" description="Polar residues" evidence="1">
    <location>
        <begin position="79"/>
        <end position="95"/>
    </location>
</feature>
<proteinExistence type="predicted"/>
<sequence>MTDWVPFEEEEYGRYDKDSQFLGDGLSEAINASVQQSVSRALEVSVPQQISQALVEALKPLTQQLEDFAKKPSHVPSPEGNTAEGSSSLHSTSKDAPSAWPHDGVMAALQQPSVDDHQYCSAPSTSIVFPRGVQVSSDSDPSDLESSHSGSPLRKRKKSKKSLSSTAQVDPVPPSIPFQFNPEDIVHPHSADWLLRRR</sequence>
<dbReference type="EMBL" id="JANPWB010000010">
    <property type="protein sequence ID" value="KAJ1138770.1"/>
    <property type="molecule type" value="Genomic_DNA"/>
</dbReference>
<dbReference type="AlphaFoldDB" id="A0AAV7QKC6"/>
<keyword evidence="3" id="KW-1185">Reference proteome</keyword>
<name>A0AAV7QKC6_PLEWA</name>
<comment type="caution">
    <text evidence="2">The sequence shown here is derived from an EMBL/GenBank/DDBJ whole genome shotgun (WGS) entry which is preliminary data.</text>
</comment>
<reference evidence="2" key="1">
    <citation type="journal article" date="2022" name="bioRxiv">
        <title>Sequencing and chromosome-scale assembly of the giantPleurodeles waltlgenome.</title>
        <authorList>
            <person name="Brown T."/>
            <person name="Elewa A."/>
            <person name="Iarovenko S."/>
            <person name="Subramanian E."/>
            <person name="Araus A.J."/>
            <person name="Petzold A."/>
            <person name="Susuki M."/>
            <person name="Suzuki K.-i.T."/>
            <person name="Hayashi T."/>
            <person name="Toyoda A."/>
            <person name="Oliveira C."/>
            <person name="Osipova E."/>
            <person name="Leigh N.D."/>
            <person name="Simon A."/>
            <person name="Yun M.H."/>
        </authorList>
    </citation>
    <scope>NUCLEOTIDE SEQUENCE</scope>
    <source>
        <strain evidence="2">20211129_DDA</strain>
        <tissue evidence="2">Liver</tissue>
    </source>
</reference>
<accession>A0AAV7QKC6</accession>
<organism evidence="2 3">
    <name type="scientific">Pleurodeles waltl</name>
    <name type="common">Iberian ribbed newt</name>
    <dbReference type="NCBI Taxonomy" id="8319"/>
    <lineage>
        <taxon>Eukaryota</taxon>
        <taxon>Metazoa</taxon>
        <taxon>Chordata</taxon>
        <taxon>Craniata</taxon>
        <taxon>Vertebrata</taxon>
        <taxon>Euteleostomi</taxon>
        <taxon>Amphibia</taxon>
        <taxon>Batrachia</taxon>
        <taxon>Caudata</taxon>
        <taxon>Salamandroidea</taxon>
        <taxon>Salamandridae</taxon>
        <taxon>Pleurodelinae</taxon>
        <taxon>Pleurodeles</taxon>
    </lineage>
</organism>
<evidence type="ECO:0000256" key="1">
    <source>
        <dbReference type="SAM" id="MobiDB-lite"/>
    </source>
</evidence>
<feature type="region of interest" description="Disordered" evidence="1">
    <location>
        <begin position="65"/>
        <end position="184"/>
    </location>
</feature>
<evidence type="ECO:0000313" key="3">
    <source>
        <dbReference type="Proteomes" id="UP001066276"/>
    </source>
</evidence>
<protein>
    <submittedName>
        <fullName evidence="2">Uncharacterized protein</fullName>
    </submittedName>
</protein>
<dbReference type="Proteomes" id="UP001066276">
    <property type="component" value="Chromosome 6"/>
</dbReference>
<evidence type="ECO:0000313" key="2">
    <source>
        <dbReference type="EMBL" id="KAJ1138770.1"/>
    </source>
</evidence>
<gene>
    <name evidence="2" type="ORF">NDU88_005151</name>
</gene>